<keyword evidence="1" id="KW-0812">Transmembrane</keyword>
<organism evidence="2">
    <name type="scientific">Ignisphaera aggregans</name>
    <dbReference type="NCBI Taxonomy" id="334771"/>
    <lineage>
        <taxon>Archaea</taxon>
        <taxon>Thermoproteota</taxon>
        <taxon>Thermoprotei</taxon>
        <taxon>Desulfurococcales</taxon>
        <taxon>Desulfurococcaceae</taxon>
        <taxon>Ignisphaera</taxon>
    </lineage>
</organism>
<comment type="caution">
    <text evidence="2">The sequence shown here is derived from an EMBL/GenBank/DDBJ whole genome shotgun (WGS) entry which is preliminary data.</text>
</comment>
<gene>
    <name evidence="2" type="ORF">ENO26_10680</name>
</gene>
<feature type="transmembrane region" description="Helical" evidence="1">
    <location>
        <begin position="104"/>
        <end position="127"/>
    </location>
</feature>
<keyword evidence="1" id="KW-1133">Transmembrane helix</keyword>
<evidence type="ECO:0000256" key="1">
    <source>
        <dbReference type="SAM" id="Phobius"/>
    </source>
</evidence>
<name>A0A7J2U6N9_9CREN</name>
<keyword evidence="1" id="KW-0472">Membrane</keyword>
<proteinExistence type="predicted"/>
<accession>A0A7J2U6N9</accession>
<reference evidence="2" key="1">
    <citation type="journal article" date="2020" name="mSystems">
        <title>Genome- and Community-Level Interaction Insights into Carbon Utilization and Element Cycling Functions of Hydrothermarchaeota in Hydrothermal Sediment.</title>
        <authorList>
            <person name="Zhou Z."/>
            <person name="Liu Y."/>
            <person name="Xu W."/>
            <person name="Pan J."/>
            <person name="Luo Z.H."/>
            <person name="Li M."/>
        </authorList>
    </citation>
    <scope>NUCLEOTIDE SEQUENCE [LARGE SCALE GENOMIC DNA]</scope>
    <source>
        <strain evidence="2">SpSt-125</strain>
    </source>
</reference>
<evidence type="ECO:0000313" key="2">
    <source>
        <dbReference type="EMBL" id="HEM68007.1"/>
    </source>
</evidence>
<feature type="transmembrane region" description="Helical" evidence="1">
    <location>
        <begin position="12"/>
        <end position="33"/>
    </location>
</feature>
<dbReference type="EMBL" id="DSEU01000072">
    <property type="protein sequence ID" value="HEM68007.1"/>
    <property type="molecule type" value="Genomic_DNA"/>
</dbReference>
<dbReference type="AlphaFoldDB" id="A0A7J2U6N9"/>
<protein>
    <submittedName>
        <fullName evidence="2">Uncharacterized protein</fullName>
    </submittedName>
</protein>
<sequence>MSFCCAVPYPCIVNASVTSFAVFVLSFLLFYWLPSRPRVVVARLYTVKEDGSIESAEPSSPQANLLPEEWRVIKEKAKVLKEVLRREDVQRIIKEWRKPIRRRILVQASILAITVFIGDYLLCRFVMCPTSLP</sequence>